<dbReference type="EMBL" id="CP095749">
    <property type="protein sequence ID" value="WEB40110.1"/>
    <property type="molecule type" value="Genomic_DNA"/>
</dbReference>
<evidence type="ECO:0000256" key="1">
    <source>
        <dbReference type="SAM" id="MobiDB-lite"/>
    </source>
</evidence>
<keyword evidence="3" id="KW-1185">Reference proteome</keyword>
<dbReference type="RefSeq" id="WP_275307564.1">
    <property type="nucleotide sequence ID" value="NZ_CP095749.1"/>
</dbReference>
<protein>
    <submittedName>
        <fullName evidence="2">Uncharacterized protein</fullName>
    </submittedName>
</protein>
<evidence type="ECO:0000313" key="3">
    <source>
        <dbReference type="Proteomes" id="UP001218629"/>
    </source>
</evidence>
<evidence type="ECO:0000313" key="2">
    <source>
        <dbReference type="EMBL" id="WEB40110.1"/>
    </source>
</evidence>
<dbReference type="Proteomes" id="UP001218629">
    <property type="component" value="Chromosome"/>
</dbReference>
<name>A0ABY8A849_9ACTN</name>
<gene>
    <name evidence="2" type="ORF">MOV08_13025</name>
</gene>
<sequence>MKSTEGILPPRENMPTELSTVTSKPSTAALARKKCSSTPDMPSGWCKSAVAQGHVAYRSGDESKGAVFDVVAYGSDKAARDAFRKWTPPYHPSRLRNLNAEKFGSESVAFVGVEGAARGDQQVVVHEGHYVGTVKYSGSGKQDALDPTLSKLSKMFADRMKQEG</sequence>
<feature type="region of interest" description="Disordered" evidence="1">
    <location>
        <begin position="1"/>
        <end position="43"/>
    </location>
</feature>
<feature type="compositionally biased region" description="Polar residues" evidence="1">
    <location>
        <begin position="16"/>
        <end position="26"/>
    </location>
</feature>
<organism evidence="2 3">
    <name type="scientific">Streptomyces yunnanensis</name>
    <dbReference type="NCBI Taxonomy" id="156453"/>
    <lineage>
        <taxon>Bacteria</taxon>
        <taxon>Bacillati</taxon>
        <taxon>Actinomycetota</taxon>
        <taxon>Actinomycetes</taxon>
        <taxon>Kitasatosporales</taxon>
        <taxon>Streptomycetaceae</taxon>
        <taxon>Streptomyces</taxon>
    </lineage>
</organism>
<proteinExistence type="predicted"/>
<reference evidence="2 3" key="1">
    <citation type="submission" date="2022-03" db="EMBL/GenBank/DDBJ databases">
        <title>Streptomyces yunnanensis P86,complete genome.</title>
        <authorList>
            <person name="Chen S."/>
            <person name="Zhang Q."/>
        </authorList>
    </citation>
    <scope>NUCLEOTIDE SEQUENCE [LARGE SCALE GENOMIC DNA]</scope>
    <source>
        <strain evidence="2 3">P86</strain>
    </source>
</reference>
<accession>A0ABY8A849</accession>